<reference evidence="3" key="1">
    <citation type="submission" date="2023-07" db="EMBL/GenBank/DDBJ databases">
        <title>30 novel species of actinomycetes from the DSMZ collection.</title>
        <authorList>
            <person name="Nouioui I."/>
        </authorList>
    </citation>
    <scope>NUCLEOTIDE SEQUENCE [LARGE SCALE GENOMIC DNA]</scope>
    <source>
        <strain evidence="3">DSM 41886</strain>
    </source>
</reference>
<protein>
    <recommendedName>
        <fullName evidence="4">Type VII secretion protein EccE</fullName>
    </recommendedName>
</protein>
<organism evidence="2 3">
    <name type="scientific">Streptomyces johnsoniae</name>
    <dbReference type="NCBI Taxonomy" id="3075532"/>
    <lineage>
        <taxon>Bacteria</taxon>
        <taxon>Bacillati</taxon>
        <taxon>Actinomycetota</taxon>
        <taxon>Actinomycetes</taxon>
        <taxon>Kitasatosporales</taxon>
        <taxon>Streptomycetaceae</taxon>
        <taxon>Streptomyces</taxon>
    </lineage>
</organism>
<evidence type="ECO:0000313" key="2">
    <source>
        <dbReference type="EMBL" id="MDT0446822.1"/>
    </source>
</evidence>
<feature type="transmembrane region" description="Helical" evidence="1">
    <location>
        <begin position="20"/>
        <end position="41"/>
    </location>
</feature>
<keyword evidence="1" id="KW-0812">Transmembrane</keyword>
<keyword evidence="1" id="KW-1133">Transmembrane helix</keyword>
<evidence type="ECO:0000313" key="3">
    <source>
        <dbReference type="Proteomes" id="UP001183615"/>
    </source>
</evidence>
<proteinExistence type="predicted"/>
<dbReference type="RefSeq" id="WP_311620963.1">
    <property type="nucleotide sequence ID" value="NZ_JAVREV010000022.1"/>
</dbReference>
<evidence type="ECO:0008006" key="4">
    <source>
        <dbReference type="Google" id="ProtNLM"/>
    </source>
</evidence>
<dbReference type="Proteomes" id="UP001183615">
    <property type="component" value="Unassembled WGS sequence"/>
</dbReference>
<dbReference type="EMBL" id="JAVREV010000022">
    <property type="protein sequence ID" value="MDT0446822.1"/>
    <property type="molecule type" value="Genomic_DNA"/>
</dbReference>
<evidence type="ECO:0000256" key="1">
    <source>
        <dbReference type="SAM" id="Phobius"/>
    </source>
</evidence>
<accession>A0ABU2SCW5</accession>
<sequence>MNGAERTYVLGGETRRRSLFGAVAPVQVAAGAVYLVVWLLLLLTTQSLLVLAAGLLGAAAGWFILRRATAEGDSWAGALLDEAEWRVASKAGRRPDFVPGAGLPPEVGEIRALSYAPEAAPTSPMCLVHHRDHAGRSWSSGYLTATFEITGGGDGLLPTRAVNAAGYLFERLLGGLAGANLPVDQLDVCTRVLPVHPDSYRTHMNGLLAPGTPPRLRRSMTELAGYAAGTTEEYRSFATVRIPLPRLAERLPTTTADAGEDALCAAAFTVLGDVVGRVGRAGHPLRAVLGPRRLGALIRHLHDPDRDIDDLDGIHSTLDGWNQVRTPGRDWVRTEGTHRPWHHAIATVPRDAWPLQPVTARWMEHLVTGIHPATIRTIQTQWRLIAKAPARERARLALTYDTADRHGERRRGQVSTGVAEASMSSSRRVLEDLLTPVVGGTHPAVRVHLSAPTPAELAAARTRVIAAAEDAGITRLRWHTHRHHHALLTTMPLARGIKT</sequence>
<keyword evidence="3" id="KW-1185">Reference proteome</keyword>
<keyword evidence="1" id="KW-0472">Membrane</keyword>
<name>A0ABU2SCW5_9ACTN</name>
<gene>
    <name evidence="2" type="ORF">RM779_30130</name>
</gene>
<comment type="caution">
    <text evidence="2">The sequence shown here is derived from an EMBL/GenBank/DDBJ whole genome shotgun (WGS) entry which is preliminary data.</text>
</comment>
<feature type="transmembrane region" description="Helical" evidence="1">
    <location>
        <begin position="47"/>
        <end position="65"/>
    </location>
</feature>